<feature type="active site" evidence="9">
    <location>
        <position position="291"/>
    </location>
</feature>
<evidence type="ECO:0000256" key="8">
    <source>
        <dbReference type="PIRNR" id="PIRNR005091"/>
    </source>
</evidence>
<dbReference type="EMBL" id="NFEZ01000004">
    <property type="protein sequence ID" value="PLT44055.1"/>
    <property type="molecule type" value="Genomic_DNA"/>
</dbReference>
<dbReference type="Proteomes" id="UP000234789">
    <property type="component" value="Unassembled WGS sequence"/>
</dbReference>
<evidence type="ECO:0000256" key="9">
    <source>
        <dbReference type="PIRSR" id="PIRSR005091-1"/>
    </source>
</evidence>
<dbReference type="GO" id="GO:0046872">
    <property type="term" value="F:metal ion binding"/>
    <property type="evidence" value="ECO:0007669"/>
    <property type="project" value="UniProtKB-KW"/>
</dbReference>
<gene>
    <name evidence="14" type="ORF">B8V81_2486</name>
</gene>
<feature type="binding site" evidence="11">
    <location>
        <position position="291"/>
    </location>
    <ligand>
        <name>Mn(2+)</name>
        <dbReference type="ChEBI" id="CHEBI:29035"/>
    </ligand>
</feature>
<feature type="binding site" evidence="11">
    <location>
        <position position="471"/>
    </location>
    <ligand>
        <name>Mn(2+)</name>
        <dbReference type="ChEBI" id="CHEBI:29035"/>
    </ligand>
</feature>
<dbReference type="InterPro" id="IPR000917">
    <property type="entry name" value="Sulfatase_N"/>
</dbReference>
<dbReference type="CDD" id="cd16015">
    <property type="entry name" value="LTA_synthase"/>
    <property type="match status" value="1"/>
</dbReference>
<comment type="caution">
    <text evidence="14">The sequence shown here is derived from an EMBL/GenBank/DDBJ whole genome shotgun (WGS) entry which is preliminary data.</text>
</comment>
<feature type="transmembrane region" description="Helical" evidence="12">
    <location>
        <begin position="40"/>
        <end position="59"/>
    </location>
</feature>
<feature type="transmembrane region" description="Helical" evidence="12">
    <location>
        <begin position="156"/>
        <end position="175"/>
    </location>
</feature>
<feature type="binding site" evidence="11">
    <location>
        <position position="249"/>
    </location>
    <ligand>
        <name>Mn(2+)</name>
        <dbReference type="ChEBI" id="CHEBI:29035"/>
    </ligand>
</feature>
<evidence type="ECO:0000256" key="4">
    <source>
        <dbReference type="ARBA" id="ARBA00022475"/>
    </source>
</evidence>
<dbReference type="Gene3D" id="3.40.720.10">
    <property type="entry name" value="Alkaline Phosphatase, subunit A"/>
    <property type="match status" value="1"/>
</dbReference>
<keyword evidence="15" id="KW-1185">Reference proteome</keyword>
<accession>A0A2N5N164</accession>
<dbReference type="PANTHER" id="PTHR47371">
    <property type="entry name" value="LIPOTEICHOIC ACID SYNTHASE"/>
    <property type="match status" value="1"/>
</dbReference>
<evidence type="ECO:0000256" key="2">
    <source>
        <dbReference type="ARBA" id="ARBA00004936"/>
    </source>
</evidence>
<dbReference type="InterPro" id="IPR050448">
    <property type="entry name" value="OpgB/LTA_synthase_biosynth"/>
</dbReference>
<feature type="binding site" evidence="11">
    <location>
        <position position="470"/>
    </location>
    <ligand>
        <name>Mn(2+)</name>
        <dbReference type="ChEBI" id="CHEBI:29035"/>
    </ligand>
</feature>
<keyword evidence="6 12" id="KW-1133">Transmembrane helix</keyword>
<dbReference type="RefSeq" id="WP_244912755.1">
    <property type="nucleotide sequence ID" value="NZ_NFEZ01000004.1"/>
</dbReference>
<evidence type="ECO:0000313" key="14">
    <source>
        <dbReference type="EMBL" id="PLT44055.1"/>
    </source>
</evidence>
<evidence type="ECO:0000256" key="5">
    <source>
        <dbReference type="ARBA" id="ARBA00022692"/>
    </source>
</evidence>
<keyword evidence="7 8" id="KW-0472">Membrane</keyword>
<dbReference type="AlphaFoldDB" id="A0A2N5N164"/>
<dbReference type="Pfam" id="PF00884">
    <property type="entry name" value="Sulfatase"/>
    <property type="match status" value="1"/>
</dbReference>
<evidence type="ECO:0000256" key="12">
    <source>
        <dbReference type="SAM" id="Phobius"/>
    </source>
</evidence>
<evidence type="ECO:0000256" key="10">
    <source>
        <dbReference type="PIRSR" id="PIRSR005091-2"/>
    </source>
</evidence>
<comment type="similarity">
    <text evidence="3 8">Belongs to the LTA synthase family.</text>
</comment>
<dbReference type="GO" id="GO:0005886">
    <property type="term" value="C:plasma membrane"/>
    <property type="evidence" value="ECO:0007669"/>
    <property type="project" value="UniProtKB-SubCell"/>
</dbReference>
<feature type="binding site" evidence="10">
    <location>
        <position position="407"/>
    </location>
    <ligand>
        <name>substrate</name>
    </ligand>
</feature>
<evidence type="ECO:0000256" key="7">
    <source>
        <dbReference type="ARBA" id="ARBA00023136"/>
    </source>
</evidence>
<keyword evidence="4 8" id="KW-1003">Cell membrane</keyword>
<reference evidence="14 15" key="1">
    <citation type="submission" date="2017-05" db="EMBL/GenBank/DDBJ databases">
        <title>Functional genome analysis of Paenibacillus pasadenensis strain R16: insights on endophytic life style and antifungal activity.</title>
        <authorList>
            <person name="Passera A."/>
            <person name="Marcolungo L."/>
            <person name="Casati P."/>
            <person name="Brasca M."/>
            <person name="Quaglino F."/>
            <person name="Delledonne M."/>
        </authorList>
    </citation>
    <scope>NUCLEOTIDE SEQUENCE [LARGE SCALE GENOMIC DNA]</scope>
    <source>
        <strain evidence="14 15">R16</strain>
    </source>
</reference>
<dbReference type="PIRSF" id="PIRSF005091">
    <property type="entry name" value="Mmb_sulf_HI1246"/>
    <property type="match status" value="1"/>
</dbReference>
<evidence type="ECO:0000256" key="3">
    <source>
        <dbReference type="ARBA" id="ARBA00009983"/>
    </source>
</evidence>
<protein>
    <submittedName>
        <fullName evidence="14">Lipoteichoic acid primase LtaP</fullName>
    </submittedName>
</protein>
<name>A0A2N5N164_9BACL</name>
<keyword evidence="5 12" id="KW-0812">Transmembrane</keyword>
<sequence>MRQNVATRLLTSRPFLFFSVILLLKSMLTWFVIFDDGPSWAILITELPFAWLIFGLIEMLASKRKLLYYVIADAALTGILFSVFMYHKYYGVIATWHALQQVNQVTAVSNSVFSLMDPYYTLIFLDIVVLAWMLIRGRKELFQPERAPGAARSRRRMAFGAVVVASVGLCLFNILPNRASMNEHTKAEDMGILNYEAYALLDTGSEEELLEPEEVTQARIDELKGLQPSSSPAYFGAAKGKNVVVVQLESFQNFLIGLKLDGQEATPNLNRLAQESFYFDRFYQMVGQGNTSDAEFVVNTSFYIPESGAATMDYAYKDVPSLPKLLKAQGYDSATFHTNVVDFWNRRELYKAVGFDQFYDKPFFGEQDSVYFGADDEVLYAKTLDKLKEMDASGKPFYAQLISMTAHHPFTLTPEMPAGQELVLPERYEDTLVGDYIRSQHYADYAFGRFIEGLKQSGLWEDTLLVVYGDHQGLPIFSLDRKDKELMAEIFGHEYGYPDMINIPLMIASPGVTEPRRIETLGGQIDLLPTIANLAGASLDGQIHFGQDLLNATANLIPQRYYLPSGSFLGSGSLYIPGVGYEDGTRYALKDGQPADGASEDDYGRALELLRLSDSYMTALPEHGGAEYPSDSDSGGE</sequence>
<dbReference type="Gene3D" id="3.30.1120.170">
    <property type="match status" value="1"/>
</dbReference>
<organism evidence="14 15">
    <name type="scientific">Paenibacillus pasadenensis</name>
    <dbReference type="NCBI Taxonomy" id="217090"/>
    <lineage>
        <taxon>Bacteria</taxon>
        <taxon>Bacillati</taxon>
        <taxon>Bacillota</taxon>
        <taxon>Bacilli</taxon>
        <taxon>Bacillales</taxon>
        <taxon>Paenibacillaceae</taxon>
        <taxon>Paenibacillus</taxon>
    </lineage>
</organism>
<evidence type="ECO:0000313" key="15">
    <source>
        <dbReference type="Proteomes" id="UP000234789"/>
    </source>
</evidence>
<dbReference type="SUPFAM" id="SSF53649">
    <property type="entry name" value="Alkaline phosphatase-like"/>
    <property type="match status" value="1"/>
</dbReference>
<feature type="domain" description="Sulfatase N-terminal" evidence="13">
    <location>
        <begin position="241"/>
        <end position="537"/>
    </location>
</feature>
<comment type="subcellular location">
    <subcellularLocation>
        <location evidence="1">Cell membrane</location>
        <topology evidence="1">Multi-pass membrane protein</topology>
    </subcellularLocation>
</comment>
<dbReference type="PANTHER" id="PTHR47371:SF3">
    <property type="entry name" value="PHOSPHOGLYCEROL TRANSFERASE I"/>
    <property type="match status" value="1"/>
</dbReference>
<evidence type="ECO:0000256" key="1">
    <source>
        <dbReference type="ARBA" id="ARBA00004651"/>
    </source>
</evidence>
<evidence type="ECO:0000256" key="11">
    <source>
        <dbReference type="PIRSR" id="PIRSR005091-3"/>
    </source>
</evidence>
<dbReference type="InterPro" id="IPR012160">
    <property type="entry name" value="LtaS-like"/>
</dbReference>
<evidence type="ECO:0000256" key="6">
    <source>
        <dbReference type="ARBA" id="ARBA00022989"/>
    </source>
</evidence>
<feature type="transmembrane region" description="Helical" evidence="12">
    <location>
        <begin position="66"/>
        <end position="86"/>
    </location>
</feature>
<keyword evidence="10" id="KW-0464">Manganese</keyword>
<feature type="transmembrane region" description="Helical" evidence="12">
    <location>
        <begin position="15"/>
        <end position="34"/>
    </location>
</feature>
<proteinExistence type="inferred from homology"/>
<feature type="transmembrane region" description="Helical" evidence="12">
    <location>
        <begin position="118"/>
        <end position="135"/>
    </location>
</feature>
<evidence type="ECO:0000259" key="13">
    <source>
        <dbReference type="Pfam" id="PF00884"/>
    </source>
</evidence>
<comment type="pathway">
    <text evidence="2">Cell wall biogenesis; lipoteichoic acid biosynthesis.</text>
</comment>
<keyword evidence="10" id="KW-0479">Metal-binding</keyword>
<dbReference type="InterPro" id="IPR017850">
    <property type="entry name" value="Alkaline_phosphatase_core_sf"/>
</dbReference>